<dbReference type="PANTHER" id="PTHR45856">
    <property type="entry name" value="ALPHA/BETA-HYDROLASES SUPERFAMILY PROTEIN"/>
    <property type="match status" value="1"/>
</dbReference>
<protein>
    <recommendedName>
        <fullName evidence="2">Fungal lipase-type domain-containing protein</fullName>
    </recommendedName>
</protein>
<dbReference type="Pfam" id="PF01764">
    <property type="entry name" value="Lipase_3"/>
    <property type="match status" value="1"/>
</dbReference>
<evidence type="ECO:0000256" key="1">
    <source>
        <dbReference type="SAM" id="MobiDB-lite"/>
    </source>
</evidence>
<feature type="region of interest" description="Disordered" evidence="1">
    <location>
        <begin position="1"/>
        <end position="27"/>
    </location>
</feature>
<reference evidence="3 4" key="1">
    <citation type="submission" date="2017-03" db="EMBL/GenBank/DDBJ databases">
        <title>WGS assembly of Porphyra umbilicalis.</title>
        <authorList>
            <person name="Brawley S.H."/>
            <person name="Blouin N.A."/>
            <person name="Ficko-Blean E."/>
            <person name="Wheeler G.L."/>
            <person name="Lohr M."/>
            <person name="Goodson H.V."/>
            <person name="Jenkins J.W."/>
            <person name="Blaby-Haas C.E."/>
            <person name="Helliwell K.E."/>
            <person name="Chan C."/>
            <person name="Marriage T."/>
            <person name="Bhattacharya D."/>
            <person name="Klein A.S."/>
            <person name="Badis Y."/>
            <person name="Brodie J."/>
            <person name="Cao Y."/>
            <person name="Collen J."/>
            <person name="Dittami S.M."/>
            <person name="Gachon C.M."/>
            <person name="Green B.R."/>
            <person name="Karpowicz S."/>
            <person name="Kim J.W."/>
            <person name="Kudahl U."/>
            <person name="Lin S."/>
            <person name="Michel G."/>
            <person name="Mittag M."/>
            <person name="Olson B.J."/>
            <person name="Pangilinan J."/>
            <person name="Peng Y."/>
            <person name="Qiu H."/>
            <person name="Shu S."/>
            <person name="Singer J.T."/>
            <person name="Smith A.G."/>
            <person name="Sprecher B.N."/>
            <person name="Wagner V."/>
            <person name="Wang W."/>
            <person name="Wang Z.-Y."/>
            <person name="Yan J."/>
            <person name="Yarish C."/>
            <person name="Zoeuner-Riek S."/>
            <person name="Zhuang Y."/>
            <person name="Zou Y."/>
            <person name="Lindquist E.A."/>
            <person name="Grimwood J."/>
            <person name="Barry K."/>
            <person name="Rokhsar D.S."/>
            <person name="Schmutz J."/>
            <person name="Stiller J.W."/>
            <person name="Grossman A.R."/>
            <person name="Prochnik S.E."/>
        </authorList>
    </citation>
    <scope>NUCLEOTIDE SEQUENCE [LARGE SCALE GENOMIC DNA]</scope>
    <source>
        <strain evidence="3">4086291</strain>
    </source>
</reference>
<dbReference type="InterPro" id="IPR029058">
    <property type="entry name" value="AB_hydrolase_fold"/>
</dbReference>
<dbReference type="Gene3D" id="3.40.50.1820">
    <property type="entry name" value="alpha/beta hydrolase"/>
    <property type="match status" value="1"/>
</dbReference>
<feature type="region of interest" description="Disordered" evidence="1">
    <location>
        <begin position="187"/>
        <end position="261"/>
    </location>
</feature>
<sequence>AGGAGAPTGGATPEPPPPPPPTDTREPPLVHFGFLRGYASVREPLLAELSALTGGLGGDWEVYYTGHSLGGALATLAAADVRARHPASRAVLVSFGQPKVGNGAFRAAVNALLPAAFRVVNDVDIVARAPAGSYRHVGRTVLVNAAGNLWVEGAGDPVAAVAAADGGGGGDGDGAGGDGAAGPAAAAAAAAATATASGEPASPANGVTPPPPPPPRRPTSSASGGRPWSTSSLRRRRCGRRSRLGIPCRNTSKTPTSPPSA</sequence>
<keyword evidence="4" id="KW-1185">Reference proteome</keyword>
<accession>A0A1X6NQT7</accession>
<organism evidence="3 4">
    <name type="scientific">Porphyra umbilicalis</name>
    <name type="common">Purple laver</name>
    <name type="synonym">Red alga</name>
    <dbReference type="NCBI Taxonomy" id="2786"/>
    <lineage>
        <taxon>Eukaryota</taxon>
        <taxon>Rhodophyta</taxon>
        <taxon>Bangiophyceae</taxon>
        <taxon>Bangiales</taxon>
        <taxon>Bangiaceae</taxon>
        <taxon>Porphyra</taxon>
    </lineage>
</organism>
<feature type="non-terminal residue" evidence="3">
    <location>
        <position position="261"/>
    </location>
</feature>
<feature type="non-terminal residue" evidence="3">
    <location>
        <position position="1"/>
    </location>
</feature>
<feature type="compositionally biased region" description="Low complexity" evidence="1">
    <location>
        <begin position="187"/>
        <end position="207"/>
    </location>
</feature>
<dbReference type="InterPro" id="IPR002921">
    <property type="entry name" value="Fungal_lipase-type"/>
</dbReference>
<dbReference type="InterPro" id="IPR051218">
    <property type="entry name" value="Sec_MonoDiacylglyc_Lipase"/>
</dbReference>
<evidence type="ECO:0000259" key="2">
    <source>
        <dbReference type="Pfam" id="PF01764"/>
    </source>
</evidence>
<dbReference type="Proteomes" id="UP000218209">
    <property type="component" value="Unassembled WGS sequence"/>
</dbReference>
<dbReference type="SUPFAM" id="SSF53474">
    <property type="entry name" value="alpha/beta-Hydrolases"/>
    <property type="match status" value="1"/>
</dbReference>
<dbReference type="GO" id="GO:0006629">
    <property type="term" value="P:lipid metabolic process"/>
    <property type="evidence" value="ECO:0007669"/>
    <property type="project" value="InterPro"/>
</dbReference>
<gene>
    <name evidence="3" type="ORF">BU14_0626s0001</name>
</gene>
<dbReference type="PANTHER" id="PTHR45856:SF24">
    <property type="entry name" value="FUNGAL LIPASE-LIKE DOMAIN-CONTAINING PROTEIN"/>
    <property type="match status" value="1"/>
</dbReference>
<evidence type="ECO:0000313" key="3">
    <source>
        <dbReference type="EMBL" id="OSX70932.1"/>
    </source>
</evidence>
<feature type="compositionally biased region" description="Low complexity" evidence="1">
    <location>
        <begin position="218"/>
        <end position="227"/>
    </location>
</feature>
<feature type="compositionally biased region" description="Basic residues" evidence="1">
    <location>
        <begin position="233"/>
        <end position="243"/>
    </location>
</feature>
<dbReference type="AlphaFoldDB" id="A0A1X6NQT7"/>
<proteinExistence type="predicted"/>
<feature type="domain" description="Fungal lipase-type" evidence="2">
    <location>
        <begin position="27"/>
        <end position="131"/>
    </location>
</feature>
<evidence type="ECO:0000313" key="4">
    <source>
        <dbReference type="Proteomes" id="UP000218209"/>
    </source>
</evidence>
<feature type="compositionally biased region" description="Pro residues" evidence="1">
    <location>
        <begin position="13"/>
        <end position="22"/>
    </location>
</feature>
<feature type="compositionally biased region" description="Pro residues" evidence="1">
    <location>
        <begin position="208"/>
        <end position="217"/>
    </location>
</feature>
<name>A0A1X6NQT7_PORUM</name>
<dbReference type="OrthoDB" id="5821984at2759"/>
<dbReference type="EMBL" id="KV919187">
    <property type="protein sequence ID" value="OSX70932.1"/>
    <property type="molecule type" value="Genomic_DNA"/>
</dbReference>